<dbReference type="AlphaFoldDB" id="R7V480"/>
<dbReference type="EMBL" id="AMQN01019072">
    <property type="status" value="NOT_ANNOTATED_CDS"/>
    <property type="molecule type" value="Genomic_DNA"/>
</dbReference>
<dbReference type="HOGENOM" id="CLU_553475_0_0_1"/>
<reference evidence="3" key="3">
    <citation type="submission" date="2015-06" db="UniProtKB">
        <authorList>
            <consortium name="EnsemblMetazoa"/>
        </authorList>
    </citation>
    <scope>IDENTIFICATION</scope>
</reference>
<evidence type="ECO:0008006" key="5">
    <source>
        <dbReference type="Google" id="ProtNLM"/>
    </source>
</evidence>
<dbReference type="PANTHER" id="PTHR46888">
    <property type="entry name" value="ZINC KNUCKLE DOMAINCONTAINING PROTEIN-RELATED"/>
    <property type="match status" value="1"/>
</dbReference>
<feature type="region of interest" description="Disordered" evidence="1">
    <location>
        <begin position="1"/>
        <end position="27"/>
    </location>
</feature>
<dbReference type="Proteomes" id="UP000014760">
    <property type="component" value="Unassembled WGS sequence"/>
</dbReference>
<keyword evidence="4" id="KW-1185">Reference proteome</keyword>
<evidence type="ECO:0000313" key="4">
    <source>
        <dbReference type="Proteomes" id="UP000014760"/>
    </source>
</evidence>
<feature type="compositionally biased region" description="Basic and acidic residues" evidence="1">
    <location>
        <begin position="48"/>
        <end position="69"/>
    </location>
</feature>
<dbReference type="EMBL" id="AMQN01019073">
    <property type="status" value="NOT_ANNOTATED_CDS"/>
    <property type="molecule type" value="Genomic_DNA"/>
</dbReference>
<feature type="region of interest" description="Disordered" evidence="1">
    <location>
        <begin position="48"/>
        <end position="79"/>
    </location>
</feature>
<feature type="region of interest" description="Disordered" evidence="1">
    <location>
        <begin position="442"/>
        <end position="493"/>
    </location>
</feature>
<accession>R7V480</accession>
<dbReference type="STRING" id="283909.R7V480"/>
<name>R7V480_CAPTE</name>
<dbReference type="EMBL" id="KB295270">
    <property type="protein sequence ID" value="ELU13374.1"/>
    <property type="molecule type" value="Genomic_DNA"/>
</dbReference>
<dbReference type="EnsemblMetazoa" id="CapteT208207">
    <property type="protein sequence ID" value="CapteP208207"/>
    <property type="gene ID" value="CapteG208207"/>
</dbReference>
<evidence type="ECO:0000313" key="2">
    <source>
        <dbReference type="EMBL" id="ELU13374.1"/>
    </source>
</evidence>
<gene>
    <name evidence="2" type="ORF">CAPTEDRAFT_208207</name>
</gene>
<evidence type="ECO:0000256" key="1">
    <source>
        <dbReference type="SAM" id="MobiDB-lite"/>
    </source>
</evidence>
<dbReference type="OrthoDB" id="5988675at2759"/>
<dbReference type="OMA" id="YCHRSGH"/>
<organism evidence="2">
    <name type="scientific">Capitella teleta</name>
    <name type="common">Polychaete worm</name>
    <dbReference type="NCBI Taxonomy" id="283909"/>
    <lineage>
        <taxon>Eukaryota</taxon>
        <taxon>Metazoa</taxon>
        <taxon>Spiralia</taxon>
        <taxon>Lophotrochozoa</taxon>
        <taxon>Annelida</taxon>
        <taxon>Polychaeta</taxon>
        <taxon>Sedentaria</taxon>
        <taxon>Scolecida</taxon>
        <taxon>Capitellidae</taxon>
        <taxon>Capitella</taxon>
    </lineage>
</organism>
<proteinExistence type="predicted"/>
<dbReference type="PANTHER" id="PTHR46888:SF1">
    <property type="entry name" value="RIBONUCLEASE H"/>
    <property type="match status" value="1"/>
</dbReference>
<reference evidence="4" key="1">
    <citation type="submission" date="2012-12" db="EMBL/GenBank/DDBJ databases">
        <authorList>
            <person name="Hellsten U."/>
            <person name="Grimwood J."/>
            <person name="Chapman J.A."/>
            <person name="Shapiro H."/>
            <person name="Aerts A."/>
            <person name="Otillar R.P."/>
            <person name="Terry A.Y."/>
            <person name="Boore J.L."/>
            <person name="Simakov O."/>
            <person name="Marletaz F."/>
            <person name="Cho S.-J."/>
            <person name="Edsinger-Gonzales E."/>
            <person name="Havlak P."/>
            <person name="Kuo D.-H."/>
            <person name="Larsson T."/>
            <person name="Lv J."/>
            <person name="Arendt D."/>
            <person name="Savage R."/>
            <person name="Osoegawa K."/>
            <person name="de Jong P."/>
            <person name="Lindberg D.R."/>
            <person name="Seaver E.C."/>
            <person name="Weisblat D.A."/>
            <person name="Putnam N.H."/>
            <person name="Grigoriev I.V."/>
            <person name="Rokhsar D.S."/>
        </authorList>
    </citation>
    <scope>NUCLEOTIDE SEQUENCE</scope>
    <source>
        <strain evidence="4">I ESC-2004</strain>
    </source>
</reference>
<sequence>MSQNSTSKTPDEAQSMSDVAQETLTETRQMDPLWEKLMRLPFFAEADMGEKRQMYREEQEREERRKEQEREEEEVERQRQFELEKLRLTSSSKLRSPHVHAVSLPPWEEKTKMDKYLSTCERLLDASKVDQEVWVAYILPKLPEKARTVYNRMPADRANVYPQLKRSLLDSYAISPFVYRQNFFGWKKRVACSYTEYLGEIEEHLDMWLHCVVPNGQEPNWRELLLRYRLDQQFPEEVAMHLADKNIVTAAESADRADEYLVQQKIYARTTSHVQSECYSDPKSPLYRGARRPSYQQINANTEKVAPKREHDHGAYCASIEGQSMVDQRYKKYTGDVYIAQKPSADLYLRDTGSTLSFLSRDALPTGWSPQMTGTTVTVTGIHQSRGTYQLCKVPIVCDLYEGDLTVALTNRPPLPGVALVLGNDVDDETYEEDMSCGIATRRRVYDPSREGREDPSREGREDPSREGREDPSREGSEDPMTKGLTHVGIKGC</sequence>
<feature type="compositionally biased region" description="Basic and acidic residues" evidence="1">
    <location>
        <begin position="444"/>
        <end position="481"/>
    </location>
</feature>
<protein>
    <recommendedName>
        <fullName evidence="5">Peptidase A2 domain-containing protein</fullName>
    </recommendedName>
</protein>
<reference evidence="2 4" key="2">
    <citation type="journal article" date="2013" name="Nature">
        <title>Insights into bilaterian evolution from three spiralian genomes.</title>
        <authorList>
            <person name="Simakov O."/>
            <person name="Marletaz F."/>
            <person name="Cho S.J."/>
            <person name="Edsinger-Gonzales E."/>
            <person name="Havlak P."/>
            <person name="Hellsten U."/>
            <person name="Kuo D.H."/>
            <person name="Larsson T."/>
            <person name="Lv J."/>
            <person name="Arendt D."/>
            <person name="Savage R."/>
            <person name="Osoegawa K."/>
            <person name="de Jong P."/>
            <person name="Grimwood J."/>
            <person name="Chapman J.A."/>
            <person name="Shapiro H."/>
            <person name="Aerts A."/>
            <person name="Otillar R.P."/>
            <person name="Terry A.Y."/>
            <person name="Boore J.L."/>
            <person name="Grigoriev I.V."/>
            <person name="Lindberg D.R."/>
            <person name="Seaver E.C."/>
            <person name="Weisblat D.A."/>
            <person name="Putnam N.H."/>
            <person name="Rokhsar D.S."/>
        </authorList>
    </citation>
    <scope>NUCLEOTIDE SEQUENCE</scope>
    <source>
        <strain evidence="2 4">I ESC-2004</strain>
    </source>
</reference>
<evidence type="ECO:0000313" key="3">
    <source>
        <dbReference type="EnsemblMetazoa" id="CapteP208207"/>
    </source>
</evidence>